<dbReference type="EC" id="2.1.1.193" evidence="10"/>
<evidence type="ECO:0000313" key="14">
    <source>
        <dbReference type="Proteomes" id="UP000008701"/>
    </source>
</evidence>
<evidence type="ECO:0000313" key="13">
    <source>
        <dbReference type="EMBL" id="ABL66358.1"/>
    </source>
</evidence>
<evidence type="ECO:0000256" key="6">
    <source>
        <dbReference type="ARBA" id="ARBA00022679"/>
    </source>
</evidence>
<comment type="similarity">
    <text evidence="2 10">Belongs to the RNA methyltransferase RsmE family.</text>
</comment>
<proteinExistence type="inferred from homology"/>
<accession>A1BIY1</accession>
<dbReference type="InterPro" id="IPR029026">
    <property type="entry name" value="tRNA_m1G_MTases_N"/>
</dbReference>
<protein>
    <recommendedName>
        <fullName evidence="10">Ribosomal RNA small subunit methyltransferase E</fullName>
        <ecNumber evidence="10">2.1.1.193</ecNumber>
    </recommendedName>
</protein>
<comment type="catalytic activity">
    <reaction evidence="9 10">
        <text>uridine(1498) in 16S rRNA + S-adenosyl-L-methionine = N(3)-methyluridine(1498) in 16S rRNA + S-adenosyl-L-homocysteine + H(+)</text>
        <dbReference type="Rhea" id="RHEA:42920"/>
        <dbReference type="Rhea" id="RHEA-COMP:10283"/>
        <dbReference type="Rhea" id="RHEA-COMP:10284"/>
        <dbReference type="ChEBI" id="CHEBI:15378"/>
        <dbReference type="ChEBI" id="CHEBI:57856"/>
        <dbReference type="ChEBI" id="CHEBI:59789"/>
        <dbReference type="ChEBI" id="CHEBI:65315"/>
        <dbReference type="ChEBI" id="CHEBI:74502"/>
        <dbReference type="EC" id="2.1.1.193"/>
    </reaction>
</comment>
<dbReference type="InterPro" id="IPR029028">
    <property type="entry name" value="Alpha/beta_knot_MTases"/>
</dbReference>
<evidence type="ECO:0000256" key="8">
    <source>
        <dbReference type="ARBA" id="ARBA00025699"/>
    </source>
</evidence>
<dbReference type="eggNOG" id="COG1385">
    <property type="taxonomic scope" value="Bacteria"/>
</dbReference>
<dbReference type="RefSeq" id="WP_011746143.1">
    <property type="nucleotide sequence ID" value="NC_008639.1"/>
</dbReference>
<organism evidence="13 14">
    <name type="scientific">Chlorobium phaeobacteroides (strain DSM 266 / SMG 266 / 2430)</name>
    <dbReference type="NCBI Taxonomy" id="290317"/>
    <lineage>
        <taxon>Bacteria</taxon>
        <taxon>Pseudomonadati</taxon>
        <taxon>Chlorobiota</taxon>
        <taxon>Chlorobiia</taxon>
        <taxon>Chlorobiales</taxon>
        <taxon>Chlorobiaceae</taxon>
        <taxon>Chlorobium/Pelodictyon group</taxon>
        <taxon>Chlorobium</taxon>
    </lineage>
</organism>
<evidence type="ECO:0000256" key="7">
    <source>
        <dbReference type="ARBA" id="ARBA00022691"/>
    </source>
</evidence>
<dbReference type="CDD" id="cd18084">
    <property type="entry name" value="RsmE-like"/>
    <property type="match status" value="1"/>
</dbReference>
<keyword evidence="5 10" id="KW-0489">Methyltransferase</keyword>
<evidence type="ECO:0000259" key="12">
    <source>
        <dbReference type="Pfam" id="PF20260"/>
    </source>
</evidence>
<dbReference type="KEGG" id="cph:Cpha266_2370"/>
<dbReference type="SUPFAM" id="SSF88697">
    <property type="entry name" value="PUA domain-like"/>
    <property type="match status" value="1"/>
</dbReference>
<keyword evidence="7 10" id="KW-0949">S-adenosyl-L-methionine</keyword>
<feature type="domain" description="Ribosomal RNA small subunit methyltransferase E methyltransferase" evidence="11">
    <location>
        <begin position="74"/>
        <end position="234"/>
    </location>
</feature>
<keyword evidence="6 10" id="KW-0808">Transferase</keyword>
<dbReference type="SUPFAM" id="SSF75217">
    <property type="entry name" value="alpha/beta knot"/>
    <property type="match status" value="1"/>
</dbReference>
<reference evidence="13 14" key="1">
    <citation type="submission" date="2006-12" db="EMBL/GenBank/DDBJ databases">
        <title>Complete sequence of Chlorobium phaeobacteroides DSM 266.</title>
        <authorList>
            <consortium name="US DOE Joint Genome Institute"/>
            <person name="Copeland A."/>
            <person name="Lucas S."/>
            <person name="Lapidus A."/>
            <person name="Barry K."/>
            <person name="Detter J.C."/>
            <person name="Glavina del Rio T."/>
            <person name="Hammon N."/>
            <person name="Israni S."/>
            <person name="Pitluck S."/>
            <person name="Goltsman E."/>
            <person name="Schmutz J."/>
            <person name="Larimer F."/>
            <person name="Land M."/>
            <person name="Hauser L."/>
            <person name="Mikhailova N."/>
            <person name="Li T."/>
            <person name="Overmann J."/>
            <person name="Bryant D.A."/>
            <person name="Richardson P."/>
        </authorList>
    </citation>
    <scope>NUCLEOTIDE SEQUENCE [LARGE SCALE GENOMIC DNA]</scope>
    <source>
        <strain evidence="13 14">DSM 266</strain>
    </source>
</reference>
<dbReference type="PANTHER" id="PTHR30027">
    <property type="entry name" value="RIBOSOMAL RNA SMALL SUBUNIT METHYLTRANSFERASE E"/>
    <property type="match status" value="1"/>
</dbReference>
<evidence type="ECO:0000256" key="2">
    <source>
        <dbReference type="ARBA" id="ARBA00005528"/>
    </source>
</evidence>
<keyword evidence="14" id="KW-1185">Reference proteome</keyword>
<dbReference type="Gene3D" id="3.40.1280.10">
    <property type="match status" value="1"/>
</dbReference>
<dbReference type="InterPro" id="IPR015947">
    <property type="entry name" value="PUA-like_sf"/>
</dbReference>
<evidence type="ECO:0000256" key="5">
    <source>
        <dbReference type="ARBA" id="ARBA00022603"/>
    </source>
</evidence>
<dbReference type="AlphaFoldDB" id="A1BIY1"/>
<dbReference type="OrthoDB" id="9815641at2"/>
<evidence type="ECO:0000256" key="9">
    <source>
        <dbReference type="ARBA" id="ARBA00047944"/>
    </source>
</evidence>
<dbReference type="PIRSF" id="PIRSF015601">
    <property type="entry name" value="MTase_slr0722"/>
    <property type="match status" value="1"/>
</dbReference>
<dbReference type="GO" id="GO:0005737">
    <property type="term" value="C:cytoplasm"/>
    <property type="evidence" value="ECO:0007669"/>
    <property type="project" value="UniProtKB-SubCell"/>
</dbReference>
<dbReference type="NCBIfam" id="TIGR00046">
    <property type="entry name" value="RsmE family RNA methyltransferase"/>
    <property type="match status" value="1"/>
</dbReference>
<dbReference type="GO" id="GO:0070042">
    <property type="term" value="F:rRNA (uridine-N3-)-methyltransferase activity"/>
    <property type="evidence" value="ECO:0007669"/>
    <property type="project" value="TreeGrafter"/>
</dbReference>
<evidence type="ECO:0000256" key="4">
    <source>
        <dbReference type="ARBA" id="ARBA00022552"/>
    </source>
</evidence>
<evidence type="ECO:0000256" key="3">
    <source>
        <dbReference type="ARBA" id="ARBA00022490"/>
    </source>
</evidence>
<comment type="subcellular location">
    <subcellularLocation>
        <location evidence="1 10">Cytoplasm</location>
    </subcellularLocation>
</comment>
<gene>
    <name evidence="13" type="ordered locus">Cpha266_2370</name>
</gene>
<dbReference type="Pfam" id="PF20260">
    <property type="entry name" value="PUA_4"/>
    <property type="match status" value="1"/>
</dbReference>
<dbReference type="PANTHER" id="PTHR30027:SF3">
    <property type="entry name" value="16S RRNA (URACIL(1498)-N(3))-METHYLTRANSFERASE"/>
    <property type="match status" value="1"/>
</dbReference>
<dbReference type="InterPro" id="IPR046887">
    <property type="entry name" value="RsmE_PUA-like"/>
</dbReference>
<evidence type="ECO:0000256" key="1">
    <source>
        <dbReference type="ARBA" id="ARBA00004496"/>
    </source>
</evidence>
<dbReference type="Proteomes" id="UP000008701">
    <property type="component" value="Chromosome"/>
</dbReference>
<dbReference type="STRING" id="290317.Cpha266_2370"/>
<comment type="function">
    <text evidence="8 10">Specifically methylates the N3 position of the uracil ring of uridine 1498 (m3U1498) in 16S rRNA. Acts on the fully assembled 30S ribosomal subunit.</text>
</comment>
<sequence length="248" mass="27913">MELFYTTPKNLEGSRTEIALEGDEFHHLVRVVRKKPGDEVLLTDGNGSRFHVRIREIGKQRLTADILTRSIYPPSPTAVTVAMSLLKTPHRFDLFLEKATELGVTAIIPMITARTIALPPKERIQGKLDRWQGIVLSASRQSKRLFLPRIHEPLSFAKVLDRDEYDLRILAHESSEQNPLIDFAEKNVLFMIGPEGGFTSEEVSRARSCGVLESSLGHTILRAETAGVFAVAMVRARLLETPFSEKWL</sequence>
<dbReference type="EMBL" id="CP000492">
    <property type="protein sequence ID" value="ABL66358.1"/>
    <property type="molecule type" value="Genomic_DNA"/>
</dbReference>
<keyword evidence="3 10" id="KW-0963">Cytoplasm</keyword>
<evidence type="ECO:0000256" key="10">
    <source>
        <dbReference type="PIRNR" id="PIRNR015601"/>
    </source>
</evidence>
<evidence type="ECO:0000259" key="11">
    <source>
        <dbReference type="Pfam" id="PF04452"/>
    </source>
</evidence>
<dbReference type="NCBIfam" id="NF008705">
    <property type="entry name" value="PRK11713.6-4"/>
    <property type="match status" value="1"/>
</dbReference>
<dbReference type="HOGENOM" id="CLU_067442_3_0_10"/>
<dbReference type="GO" id="GO:0070475">
    <property type="term" value="P:rRNA base methylation"/>
    <property type="evidence" value="ECO:0007669"/>
    <property type="project" value="TreeGrafter"/>
</dbReference>
<name>A1BIY1_CHLPD</name>
<dbReference type="InterPro" id="IPR006700">
    <property type="entry name" value="RsmE"/>
</dbReference>
<feature type="domain" description="Ribosomal RNA small subunit methyltransferase E PUA-like" evidence="12">
    <location>
        <begin position="20"/>
        <end position="67"/>
    </location>
</feature>
<dbReference type="InterPro" id="IPR046886">
    <property type="entry name" value="RsmE_MTase_dom"/>
</dbReference>
<keyword evidence="4 10" id="KW-0698">rRNA processing</keyword>
<dbReference type="Pfam" id="PF04452">
    <property type="entry name" value="Methyltrans_RNA"/>
    <property type="match status" value="1"/>
</dbReference>